<keyword evidence="3" id="KW-1185">Reference proteome</keyword>
<dbReference type="PANTHER" id="PTHR38780">
    <property type="entry name" value="PROTEIN TUSC"/>
    <property type="match status" value="1"/>
</dbReference>
<dbReference type="Proteomes" id="UP000253083">
    <property type="component" value="Unassembled WGS sequence"/>
</dbReference>
<evidence type="ECO:0000256" key="1">
    <source>
        <dbReference type="ARBA" id="ARBA00005996"/>
    </source>
</evidence>
<dbReference type="InterPro" id="IPR003787">
    <property type="entry name" value="Sulphur_relay_DsrE/F-like"/>
</dbReference>
<dbReference type="Pfam" id="PF02635">
    <property type="entry name" value="DsrE"/>
    <property type="match status" value="1"/>
</dbReference>
<evidence type="ECO:0000313" key="3">
    <source>
        <dbReference type="Proteomes" id="UP000253083"/>
    </source>
</evidence>
<dbReference type="FunCoup" id="A0A395JN01">
    <property type="interactions" value="65"/>
</dbReference>
<dbReference type="NCBIfam" id="TIGR03010">
    <property type="entry name" value="sulf_tusC_dsrF"/>
    <property type="match status" value="1"/>
</dbReference>
<dbReference type="PANTHER" id="PTHR38780:SF1">
    <property type="entry name" value="PROTEIN TUSC"/>
    <property type="match status" value="1"/>
</dbReference>
<dbReference type="InterPro" id="IPR017462">
    <property type="entry name" value="Sulphur_relay_TusC/DsrF"/>
</dbReference>
<proteinExistence type="inferred from homology"/>
<evidence type="ECO:0000313" key="2">
    <source>
        <dbReference type="EMBL" id="RBP52673.1"/>
    </source>
</evidence>
<protein>
    <submittedName>
        <fullName evidence="2">tRNA 2-thiouridine synthesizing protein C</fullName>
    </submittedName>
</protein>
<dbReference type="EMBL" id="QNRT01000001">
    <property type="protein sequence ID" value="RBP52673.1"/>
    <property type="molecule type" value="Genomic_DNA"/>
</dbReference>
<reference evidence="2 3" key="1">
    <citation type="submission" date="2018-06" db="EMBL/GenBank/DDBJ databases">
        <title>Genomic Encyclopedia of Type Strains, Phase IV (KMG-IV): sequencing the most valuable type-strain genomes for metagenomic binning, comparative biology and taxonomic classification.</title>
        <authorList>
            <person name="Goeker M."/>
        </authorList>
    </citation>
    <scope>NUCLEOTIDE SEQUENCE [LARGE SCALE GENOMIC DNA]</scope>
    <source>
        <strain evidence="2 3">DSM 24032</strain>
    </source>
</reference>
<organism evidence="2 3">
    <name type="scientific">Arenicella xantha</name>
    <dbReference type="NCBI Taxonomy" id="644221"/>
    <lineage>
        <taxon>Bacteria</taxon>
        <taxon>Pseudomonadati</taxon>
        <taxon>Pseudomonadota</taxon>
        <taxon>Gammaproteobacteria</taxon>
        <taxon>Arenicellales</taxon>
        <taxon>Arenicellaceae</taxon>
        <taxon>Arenicella</taxon>
    </lineage>
</organism>
<gene>
    <name evidence="2" type="ORF">DFR28_10155</name>
</gene>
<dbReference type="RefSeq" id="WP_113952302.1">
    <property type="nucleotide sequence ID" value="NZ_QNRT01000001.1"/>
</dbReference>
<comment type="caution">
    <text evidence="2">The sequence shown here is derived from an EMBL/GenBank/DDBJ whole genome shotgun (WGS) entry which is preliminary data.</text>
</comment>
<dbReference type="AlphaFoldDB" id="A0A395JN01"/>
<dbReference type="NCBIfam" id="NF001238">
    <property type="entry name" value="PRK00211.1"/>
    <property type="match status" value="1"/>
</dbReference>
<name>A0A395JN01_9GAMM</name>
<dbReference type="OrthoDB" id="9789418at2"/>
<sequence length="120" mass="13252">MSQRRFLYVVTQAPYSNVSGQEALDAALIGASFDIEVAILFIHDGVHQIRRNQAAASVGMKPVTKAFAALADFDISRVYAHSTSLTARGLSKQNLMIEVQLADDQYVRALIEQHDKVITF</sequence>
<dbReference type="Gene3D" id="3.40.1260.10">
    <property type="entry name" value="DsrEFH-like"/>
    <property type="match status" value="1"/>
</dbReference>
<dbReference type="InterPro" id="IPR027396">
    <property type="entry name" value="DsrEFH-like"/>
</dbReference>
<comment type="similarity">
    <text evidence="1">Belongs to the DsrF/TusC family.</text>
</comment>
<accession>A0A395JN01</accession>
<dbReference type="SUPFAM" id="SSF75169">
    <property type="entry name" value="DsrEFH-like"/>
    <property type="match status" value="1"/>
</dbReference>
<dbReference type="InParanoid" id="A0A395JN01"/>